<dbReference type="InterPro" id="IPR001214">
    <property type="entry name" value="SET_dom"/>
</dbReference>
<keyword evidence="5" id="KW-1185">Reference proteome</keyword>
<gene>
    <name evidence="4" type="ORF">GCK32_000360</name>
</gene>
<feature type="signal peptide" evidence="2">
    <location>
        <begin position="1"/>
        <end position="18"/>
    </location>
</feature>
<dbReference type="Proteomes" id="UP001331761">
    <property type="component" value="Unassembled WGS sequence"/>
</dbReference>
<feature type="compositionally biased region" description="Low complexity" evidence="1">
    <location>
        <begin position="984"/>
        <end position="995"/>
    </location>
</feature>
<feature type="compositionally biased region" description="Basic residues" evidence="1">
    <location>
        <begin position="861"/>
        <end position="870"/>
    </location>
</feature>
<dbReference type="PROSITE" id="PS50280">
    <property type="entry name" value="SET"/>
    <property type="match status" value="1"/>
</dbReference>
<feature type="region of interest" description="Disordered" evidence="1">
    <location>
        <begin position="984"/>
        <end position="1025"/>
    </location>
</feature>
<feature type="compositionally biased region" description="Polar residues" evidence="1">
    <location>
        <begin position="811"/>
        <end position="825"/>
    </location>
</feature>
<name>A0AAN8FXW1_TRICO</name>
<accession>A0AAN8FXW1</accession>
<evidence type="ECO:0000313" key="5">
    <source>
        <dbReference type="Proteomes" id="UP001331761"/>
    </source>
</evidence>
<evidence type="ECO:0000256" key="1">
    <source>
        <dbReference type="SAM" id="MobiDB-lite"/>
    </source>
</evidence>
<reference evidence="4 5" key="1">
    <citation type="submission" date="2019-10" db="EMBL/GenBank/DDBJ databases">
        <title>Assembly and Annotation for the nematode Trichostrongylus colubriformis.</title>
        <authorList>
            <person name="Martin J."/>
        </authorList>
    </citation>
    <scope>NUCLEOTIDE SEQUENCE [LARGE SCALE GENOMIC DNA]</scope>
    <source>
        <strain evidence="4">G859</strain>
        <tissue evidence="4">Whole worm</tissue>
    </source>
</reference>
<proteinExistence type="predicted"/>
<comment type="caution">
    <text evidence="4">The sequence shown here is derived from an EMBL/GenBank/DDBJ whole genome shotgun (WGS) entry which is preliminary data.</text>
</comment>
<dbReference type="Pfam" id="PF00856">
    <property type="entry name" value="SET"/>
    <property type="match status" value="1"/>
</dbReference>
<dbReference type="SMART" id="SM00317">
    <property type="entry name" value="SET"/>
    <property type="match status" value="1"/>
</dbReference>
<evidence type="ECO:0000313" key="4">
    <source>
        <dbReference type="EMBL" id="KAK5986385.1"/>
    </source>
</evidence>
<evidence type="ECO:0000259" key="3">
    <source>
        <dbReference type="PROSITE" id="PS50280"/>
    </source>
</evidence>
<feature type="chain" id="PRO_5042988591" description="SET domain-containing protein" evidence="2">
    <location>
        <begin position="19"/>
        <end position="1521"/>
    </location>
</feature>
<evidence type="ECO:0000256" key="2">
    <source>
        <dbReference type="SAM" id="SignalP"/>
    </source>
</evidence>
<dbReference type="InterPro" id="IPR046341">
    <property type="entry name" value="SET_dom_sf"/>
</dbReference>
<dbReference type="Gene3D" id="2.170.270.10">
    <property type="entry name" value="SET domain"/>
    <property type="match status" value="1"/>
</dbReference>
<protein>
    <recommendedName>
        <fullName evidence="3">SET domain-containing protein</fullName>
    </recommendedName>
</protein>
<feature type="domain" description="SET" evidence="3">
    <location>
        <begin position="1095"/>
        <end position="1239"/>
    </location>
</feature>
<dbReference type="EMBL" id="WIXE01000648">
    <property type="protein sequence ID" value="KAK5986385.1"/>
    <property type="molecule type" value="Genomic_DNA"/>
</dbReference>
<organism evidence="4 5">
    <name type="scientific">Trichostrongylus colubriformis</name>
    <name type="common">Black scour worm</name>
    <dbReference type="NCBI Taxonomy" id="6319"/>
    <lineage>
        <taxon>Eukaryota</taxon>
        <taxon>Metazoa</taxon>
        <taxon>Ecdysozoa</taxon>
        <taxon>Nematoda</taxon>
        <taxon>Chromadorea</taxon>
        <taxon>Rhabditida</taxon>
        <taxon>Rhabditina</taxon>
        <taxon>Rhabditomorpha</taxon>
        <taxon>Strongyloidea</taxon>
        <taxon>Trichostrongylidae</taxon>
        <taxon>Trichostrongylus</taxon>
    </lineage>
</organism>
<sequence>MYKVLLLLVLLCTERGNADFGTYVPDVVHLPAQLDADFHAELLRNGLHAEIVGEVADQKKECGILLMDYTAYVDGELFEVAVKAIENDLLTSISSAFLNETLQYTLYKAMKATALAAHKAEMRQLFDIRRASTPIYRSVDLRLFPFAGLVVLGIGMGIGGLMVKGITSLMQNQEVKALEKEMTDEWLFLIQTFNMISNTLTFEASSLRFGYALTLVRQQLLSRVRDTLDQLFAFGRIAEELMETSSNHSFMLATQQLMGERFKNSLLALHGSSARNALKATVTGMNKKVMEIQLCYPTTMPSDVNYLLRVEPLGQFSHNMSFFWMHDIGGLYAVAKNQTNVTLADLKTVQDENACYLSSSVQLCKLREQAPGCTLLMADRHSCRFVVRNSSNTHNDGSRLRSQLPTRAAPLISRERLCITANIADDPHYRGGLTPHSVFLETPDKTLMFAHQHDDCDEVEKRHYVQTYSASLRSKRSLSWMSRVDSELKLWRKLIREQHPILQSYFDALKRTTSVPVRMNNDLQVHQEVRQICRPYASNVERFMLVALRSRKRYGETVTLDDAIYSFAIIEEFFHRMQEAHVPVSVRSLFAKAILSFYKFIDMNMGPGAGPDRCSAMRYALKYAEDKVKKTNEEKRVLETYSGADGNKEPEMERYCVVRAIMESKRIGDGIKMVMQNFSTCGSLQWQDYSYVMRRGAARMELERAVEKEMRALYNFADPDIARTQSHQQSAQELYVKTYQSSCVYGYVKLRLFAKEEASKSNEIKARIKQVKKLLKQSASGSGPSPVAEVVPSTSRQEDVIQGSSEDRGSHNTLELQSGTSSEESLYNDVIGDYETDSEPTTSGTAPSGGPRALRSASLPARKREKKQRRLSVEDHGASAETFEDDSDNVREELESSRSDRRRKNAREATHTSYGGHHQKETESVQAFSTTGIAEAAEVQAEFGGDAATQPKHSIIRPKTKRGQQVRTMMTVKAKAAPTVAVEEVESSTAAERTTITSEPTTSEAMEQEQEPEHQRAVFRRGARSAARLQREQEQTLRDRYAAQIPEIADPARVLSYMQDLNSRQYSGGLGYFQSEYEQQCFNLRRVAQPIQDFPWLEIRDVPSIGGKGLFAKVAIQKDQVVSDYRGLFVASEDRLKMRMDSVNEKLVGDYEVEYNGYFVSEQGVRTQRKYSILAHDPIYKGAVTLGRLFNHSSRHANLYTQTPQHRYATDQGQQMQFLVLFRAKRNIDPGEQLLWDYGKHYKDTTATPMTCLCNECKPQLESFTDLRIPVEVRPRLEVVPVDDDSYSQQMGILDRIAIRNKINVRAVITSRNVFLSLNAKTRVAGLVPRSNANAFAHPFDAYRFSRHMFLGREDDYPALRDRHNIPPANANALLQLLCVAYKDAYEMGNPVVLVLTRKGQRKWFMRKKKADTTFVVLLGPIIGSVERKRYGNCIIYEDMESRCQVVSEQTEDSATEKSLLEMYGEARLMYFPIAVEAMWTKLHGNNTIDVNQVLELMEEFDPNAYLRKRLQQLTPRDVRV</sequence>
<feature type="compositionally biased region" description="Basic and acidic residues" evidence="1">
    <location>
        <begin position="888"/>
        <end position="899"/>
    </location>
</feature>
<feature type="compositionally biased region" description="Polar residues" evidence="1">
    <location>
        <begin position="996"/>
        <end position="1005"/>
    </location>
</feature>
<keyword evidence="2" id="KW-0732">Signal</keyword>
<feature type="region of interest" description="Disordered" evidence="1">
    <location>
        <begin position="776"/>
        <end position="923"/>
    </location>
</feature>
<dbReference type="SUPFAM" id="SSF82199">
    <property type="entry name" value="SET domain"/>
    <property type="match status" value="1"/>
</dbReference>